<evidence type="ECO:0000313" key="8">
    <source>
        <dbReference type="EMBL" id="ANB14992.1"/>
    </source>
</evidence>
<evidence type="ECO:0000256" key="6">
    <source>
        <dbReference type="ARBA" id="ARBA00024915"/>
    </source>
</evidence>
<dbReference type="GO" id="GO:0008168">
    <property type="term" value="F:methyltransferase activity"/>
    <property type="evidence" value="ECO:0007669"/>
    <property type="project" value="UniProtKB-KW"/>
</dbReference>
<reference evidence="8 9" key="1">
    <citation type="submission" date="2016-02" db="EMBL/GenBank/DDBJ databases">
        <title>Complete genome sequence and transcriptome regulation of the pentose utilising yeast Sugiyamaella lignohabitans.</title>
        <authorList>
            <person name="Bellasio M."/>
            <person name="Peymann A."/>
            <person name="Valli M."/>
            <person name="Sipitzky M."/>
            <person name="Graf A."/>
            <person name="Sauer M."/>
            <person name="Marx H."/>
            <person name="Mattanovich D."/>
        </authorList>
    </citation>
    <scope>NUCLEOTIDE SEQUENCE [LARGE SCALE GENOMIC DNA]</scope>
    <source>
        <strain evidence="8 9">CBS 10342</strain>
    </source>
</reference>
<dbReference type="OrthoDB" id="16079at2759"/>
<sequence length="296" mass="34210">MGYDKFYNKNVTIIDAYPGLGVWSAALHNVIRPQNHILLEPHVNYKNFLKSLERPDNSWRVHPEDPFRWSTFQNLVDQKLYEPRKLPRTDIHNEIIFTANLSMIQGEQLCVQYLNCVTNQSWLQQYGRVRMLLWVREPTAEKLLATKEAKARHRVSVQCESCTESRVLLGEITDQEVSHSALLETVKGDFHPPKSDPPVLLEINPIENQVDYVDSFEYVIKMLFVLRTKLLREALGTLGPGAQVDLADQLQDILDKRPQDMSLDEIKRVVYAFEMWAFKPDILHDFYDDGNGGLGT</sequence>
<dbReference type="GO" id="GO:0006391">
    <property type="term" value="P:transcription initiation at mitochondrial promoter"/>
    <property type="evidence" value="ECO:0007669"/>
    <property type="project" value="TreeGrafter"/>
</dbReference>
<evidence type="ECO:0000313" key="9">
    <source>
        <dbReference type="Proteomes" id="UP000189580"/>
    </source>
</evidence>
<evidence type="ECO:0000256" key="5">
    <source>
        <dbReference type="ARBA" id="ARBA00022884"/>
    </source>
</evidence>
<keyword evidence="3 7" id="KW-0808">Transferase</keyword>
<dbReference type="GeneID" id="30034542"/>
<gene>
    <name evidence="8" type="primary">MTF1</name>
    <name evidence="8" type="ORF">AWJ20_2611</name>
</gene>
<dbReference type="GO" id="GO:0003723">
    <property type="term" value="F:RNA binding"/>
    <property type="evidence" value="ECO:0007669"/>
    <property type="project" value="UniProtKB-KW"/>
</dbReference>
<dbReference type="Gene3D" id="3.40.50.150">
    <property type="entry name" value="Vaccinia Virus protein VP39"/>
    <property type="match status" value="1"/>
</dbReference>
<dbReference type="InterPro" id="IPR001737">
    <property type="entry name" value="KsgA/Erm"/>
</dbReference>
<dbReference type="KEGG" id="slb:AWJ20_2611"/>
<keyword evidence="4 7" id="KW-0949">S-adenosyl-L-methionine</keyword>
<evidence type="ECO:0000256" key="3">
    <source>
        <dbReference type="ARBA" id="ARBA00022679"/>
    </source>
</evidence>
<keyword evidence="9" id="KW-1185">Reference proteome</keyword>
<dbReference type="AlphaFoldDB" id="A0A167F9F3"/>
<dbReference type="GO" id="GO:0032259">
    <property type="term" value="P:methylation"/>
    <property type="evidence" value="ECO:0007669"/>
    <property type="project" value="UniProtKB-KW"/>
</dbReference>
<evidence type="ECO:0000256" key="2">
    <source>
        <dbReference type="ARBA" id="ARBA00022603"/>
    </source>
</evidence>
<keyword evidence="2 7" id="KW-0489">Methyltransferase</keyword>
<proteinExistence type="inferred from homology"/>
<name>A0A167F9F3_9ASCO</name>
<dbReference type="EMBL" id="CP014503">
    <property type="protein sequence ID" value="ANB14992.1"/>
    <property type="molecule type" value="Genomic_DNA"/>
</dbReference>
<dbReference type="PANTHER" id="PTHR11727:SF17">
    <property type="entry name" value="DIMETHYLADENOSINE TRANSFERASE 1, MITOCHONDRIAL"/>
    <property type="match status" value="1"/>
</dbReference>
<dbReference type="GO" id="GO:0005759">
    <property type="term" value="C:mitochondrial matrix"/>
    <property type="evidence" value="ECO:0007669"/>
    <property type="project" value="TreeGrafter"/>
</dbReference>
<evidence type="ECO:0000256" key="1">
    <source>
        <dbReference type="ARBA" id="ARBA00004173"/>
    </source>
</evidence>
<protein>
    <recommendedName>
        <fullName evidence="7">rRNA adenine N(6)-methyltransferase</fullName>
        <ecNumber evidence="7">2.1.1.-</ecNumber>
    </recommendedName>
</protein>
<dbReference type="GO" id="GO:0034245">
    <property type="term" value="C:mitochondrial DNA-directed RNA polymerase complex"/>
    <property type="evidence" value="ECO:0007669"/>
    <property type="project" value="TreeGrafter"/>
</dbReference>
<dbReference type="Gene3D" id="1.10.8.100">
    <property type="entry name" value="Ribosomal RNA adenine dimethylase-like, domain 2"/>
    <property type="match status" value="1"/>
</dbReference>
<dbReference type="Proteomes" id="UP000189580">
    <property type="component" value="Chromosome b"/>
</dbReference>
<dbReference type="GO" id="GO:0034246">
    <property type="term" value="F:mitochondrial transcription factor activity"/>
    <property type="evidence" value="ECO:0007669"/>
    <property type="project" value="TreeGrafter"/>
</dbReference>
<accession>A0A167F9F3</accession>
<dbReference type="GO" id="GO:0006364">
    <property type="term" value="P:rRNA processing"/>
    <property type="evidence" value="ECO:0007669"/>
    <property type="project" value="UniProtKB-KW"/>
</dbReference>
<dbReference type="EC" id="2.1.1.-" evidence="7"/>
<dbReference type="SUPFAM" id="SSF53335">
    <property type="entry name" value="S-adenosyl-L-methionine-dependent methyltransferases"/>
    <property type="match status" value="1"/>
</dbReference>
<evidence type="ECO:0000256" key="7">
    <source>
        <dbReference type="RuleBase" id="RU362106"/>
    </source>
</evidence>
<dbReference type="Pfam" id="PF00398">
    <property type="entry name" value="RrnaAD"/>
    <property type="match status" value="1"/>
</dbReference>
<keyword evidence="5" id="KW-0694">RNA-binding</keyword>
<keyword evidence="7" id="KW-0698">rRNA processing</keyword>
<dbReference type="InterPro" id="IPR029063">
    <property type="entry name" value="SAM-dependent_MTases_sf"/>
</dbReference>
<organism evidence="8 9">
    <name type="scientific">Sugiyamaella lignohabitans</name>
    <dbReference type="NCBI Taxonomy" id="796027"/>
    <lineage>
        <taxon>Eukaryota</taxon>
        <taxon>Fungi</taxon>
        <taxon>Dikarya</taxon>
        <taxon>Ascomycota</taxon>
        <taxon>Saccharomycotina</taxon>
        <taxon>Dipodascomycetes</taxon>
        <taxon>Dipodascales</taxon>
        <taxon>Trichomonascaceae</taxon>
        <taxon>Sugiyamaella</taxon>
    </lineage>
</organism>
<comment type="function">
    <text evidence="6">Mitochondrial transcription factor that confers selective promoter recognition on the core subunit of the yeast mitochondrial RNA polymerase. Interacts with DNA in a non-specific manner.</text>
</comment>
<dbReference type="RefSeq" id="XP_018737469.1">
    <property type="nucleotide sequence ID" value="XM_018879565.1"/>
</dbReference>
<comment type="similarity">
    <text evidence="7">Belongs to the class I-like SAM-binding methyltransferase superfamily. rRNA adenine N(6)-methyltransferase family.</text>
</comment>
<dbReference type="InterPro" id="IPR023165">
    <property type="entry name" value="rRNA_Ade_diMease-like_C"/>
</dbReference>
<dbReference type="PANTHER" id="PTHR11727">
    <property type="entry name" value="DIMETHYLADENOSINE TRANSFERASE"/>
    <property type="match status" value="1"/>
</dbReference>
<comment type="subcellular location">
    <subcellularLocation>
        <location evidence="1">Mitochondrion</location>
    </subcellularLocation>
</comment>
<evidence type="ECO:0000256" key="4">
    <source>
        <dbReference type="ARBA" id="ARBA00022691"/>
    </source>
</evidence>